<feature type="compositionally biased region" description="Basic and acidic residues" evidence="3">
    <location>
        <begin position="345"/>
        <end position="357"/>
    </location>
</feature>
<feature type="region of interest" description="Disordered" evidence="3">
    <location>
        <begin position="333"/>
        <end position="435"/>
    </location>
</feature>
<evidence type="ECO:0000313" key="6">
    <source>
        <dbReference type="Proteomes" id="UP001642483"/>
    </source>
</evidence>
<keyword evidence="6" id="KW-1185">Reference proteome</keyword>
<keyword evidence="1 2" id="KW-0238">DNA-binding</keyword>
<feature type="compositionally biased region" description="Basic and acidic residues" evidence="3">
    <location>
        <begin position="402"/>
        <end position="411"/>
    </location>
</feature>
<keyword evidence="1 2" id="KW-0539">Nucleus</keyword>
<dbReference type="EMBL" id="CAWYQH010000079">
    <property type="protein sequence ID" value="CAK8680983.1"/>
    <property type="molecule type" value="Genomic_DNA"/>
</dbReference>
<feature type="region of interest" description="Disordered" evidence="3">
    <location>
        <begin position="250"/>
        <end position="280"/>
    </location>
</feature>
<evidence type="ECO:0000313" key="5">
    <source>
        <dbReference type="EMBL" id="CAK8680983.1"/>
    </source>
</evidence>
<feature type="domain" description="Homeobox" evidence="4">
    <location>
        <begin position="274"/>
        <end position="334"/>
    </location>
</feature>
<dbReference type="Proteomes" id="UP001642483">
    <property type="component" value="Unassembled WGS sequence"/>
</dbReference>
<feature type="region of interest" description="Disordered" evidence="3">
    <location>
        <begin position="154"/>
        <end position="226"/>
    </location>
</feature>
<gene>
    <name evidence="5" type="ORF">CVLEPA_LOCUS11207</name>
</gene>
<evidence type="ECO:0000256" key="3">
    <source>
        <dbReference type="SAM" id="MobiDB-lite"/>
    </source>
</evidence>
<dbReference type="InterPro" id="IPR001356">
    <property type="entry name" value="HD"/>
</dbReference>
<comment type="caution">
    <text evidence="5">The sequence shown here is derived from an EMBL/GenBank/DDBJ whole genome shotgun (WGS) entry which is preliminary data.</text>
</comment>
<accession>A0ABP0FPM9</accession>
<dbReference type="Gene3D" id="1.10.10.60">
    <property type="entry name" value="Homeodomain-like"/>
    <property type="match status" value="1"/>
</dbReference>
<feature type="compositionally biased region" description="Low complexity" evidence="3">
    <location>
        <begin position="195"/>
        <end position="211"/>
    </location>
</feature>
<keyword evidence="1 2" id="KW-0371">Homeobox</keyword>
<feature type="DNA-binding region" description="Homeobox" evidence="1">
    <location>
        <begin position="276"/>
        <end position="335"/>
    </location>
</feature>
<proteinExistence type="predicted"/>
<dbReference type="SUPFAM" id="SSF46689">
    <property type="entry name" value="Homeodomain-like"/>
    <property type="match status" value="1"/>
</dbReference>
<dbReference type="PROSITE" id="PS50071">
    <property type="entry name" value="HOMEOBOX_2"/>
    <property type="match status" value="1"/>
</dbReference>
<organism evidence="5 6">
    <name type="scientific">Clavelina lepadiformis</name>
    <name type="common">Light-bulb sea squirt</name>
    <name type="synonym">Ascidia lepadiformis</name>
    <dbReference type="NCBI Taxonomy" id="159417"/>
    <lineage>
        <taxon>Eukaryota</taxon>
        <taxon>Metazoa</taxon>
        <taxon>Chordata</taxon>
        <taxon>Tunicata</taxon>
        <taxon>Ascidiacea</taxon>
        <taxon>Aplousobranchia</taxon>
        <taxon>Clavelinidae</taxon>
        <taxon>Clavelina</taxon>
    </lineage>
</organism>
<sequence>MEQTKTKENTKSSTSEDREIPSIDPSDHASSSSLFISPSAPVVSQQSHYILATPTINVSCSEATAEREEKRTAMISADEHASEAMARSFPLDPQTVESTIEPGNRASSSLPVTISASVIPPLMQYLSGSSSYASMTPPPRNMIGSVTYGVSRVLRHNPHMPPDQNPNTTPATESEDTSKKIFSLGNQEVERSDETSQQASSSLSLETSSSSVLRPQSKNYSSSLTSTISTISTGRNVNIIPLFEGKKSNLTSATNSTCSGQATATNTTPAKNPQPVHKKNKKLTDEQLKALQEKFDHDKYCWQGRKKVIAEENNLSEMQVENWFRYNRRKSKKLGEGKTSQNPETNKDVSDETERSYKASTGSSVPETSPQVQLTLSSWSVPISASGTSPQVQYSSAPKRKTTGDEMRTELDPEQSEMPQSGFSPNPALSKRRKQ</sequence>
<feature type="compositionally biased region" description="Low complexity" evidence="3">
    <location>
        <begin position="261"/>
        <end position="275"/>
    </location>
</feature>
<dbReference type="CDD" id="cd00086">
    <property type="entry name" value="homeodomain"/>
    <property type="match status" value="1"/>
</dbReference>
<feature type="compositionally biased region" description="Basic and acidic residues" evidence="3">
    <location>
        <begin position="1"/>
        <end position="27"/>
    </location>
</feature>
<feature type="region of interest" description="Disordered" evidence="3">
    <location>
        <begin position="1"/>
        <end position="35"/>
    </location>
</feature>
<protein>
    <recommendedName>
        <fullName evidence="4">Homeobox domain-containing protein</fullName>
    </recommendedName>
</protein>
<reference evidence="5 6" key="1">
    <citation type="submission" date="2024-02" db="EMBL/GenBank/DDBJ databases">
        <authorList>
            <person name="Daric V."/>
            <person name="Darras S."/>
        </authorList>
    </citation>
    <scope>NUCLEOTIDE SEQUENCE [LARGE SCALE GENOMIC DNA]</scope>
</reference>
<evidence type="ECO:0000256" key="1">
    <source>
        <dbReference type="PROSITE-ProRule" id="PRU00108"/>
    </source>
</evidence>
<feature type="compositionally biased region" description="Polar residues" evidence="3">
    <location>
        <begin position="358"/>
        <end position="396"/>
    </location>
</feature>
<dbReference type="SMART" id="SM00389">
    <property type="entry name" value="HOX"/>
    <property type="match status" value="1"/>
</dbReference>
<dbReference type="InterPro" id="IPR009057">
    <property type="entry name" value="Homeodomain-like_sf"/>
</dbReference>
<evidence type="ECO:0000259" key="4">
    <source>
        <dbReference type="PROSITE" id="PS50071"/>
    </source>
</evidence>
<dbReference type="Pfam" id="PF00046">
    <property type="entry name" value="Homeodomain"/>
    <property type="match status" value="1"/>
</dbReference>
<name>A0ABP0FPM9_CLALP</name>
<feature type="compositionally biased region" description="Polar residues" evidence="3">
    <location>
        <begin position="250"/>
        <end position="260"/>
    </location>
</feature>
<comment type="subcellular location">
    <subcellularLocation>
        <location evidence="1 2">Nucleus</location>
    </subcellularLocation>
</comment>
<evidence type="ECO:0000256" key="2">
    <source>
        <dbReference type="RuleBase" id="RU000682"/>
    </source>
</evidence>